<dbReference type="Gene3D" id="3.40.50.1000">
    <property type="entry name" value="HAD superfamily/HAD-like"/>
    <property type="match status" value="1"/>
</dbReference>
<dbReference type="OrthoDB" id="287698at2157"/>
<dbReference type="RefSeq" id="WP_008003463.1">
    <property type="nucleotide sequence ID" value="NZ_AOJG01000006.1"/>
</dbReference>
<gene>
    <name evidence="1" type="ORF">C469_02254</name>
</gene>
<proteinExistence type="predicted"/>
<dbReference type="InterPro" id="IPR036412">
    <property type="entry name" value="HAD-like_sf"/>
</dbReference>
<dbReference type="GO" id="GO:0016791">
    <property type="term" value="F:phosphatase activity"/>
    <property type="evidence" value="ECO:0007669"/>
    <property type="project" value="TreeGrafter"/>
</dbReference>
<keyword evidence="2" id="KW-1185">Reference proteome</keyword>
<accession>M0P1I1</accession>
<dbReference type="PANTHER" id="PTHR10000:SF8">
    <property type="entry name" value="HAD SUPERFAMILY HYDROLASE-LIKE, TYPE 3"/>
    <property type="match status" value="1"/>
</dbReference>
<dbReference type="EMBL" id="AOJG01000006">
    <property type="protein sequence ID" value="EMA63936.1"/>
    <property type="molecule type" value="Genomic_DNA"/>
</dbReference>
<dbReference type="AlphaFoldDB" id="M0P1I1"/>
<dbReference type="PANTHER" id="PTHR10000">
    <property type="entry name" value="PHOSPHOSERINE PHOSPHATASE"/>
    <property type="match status" value="1"/>
</dbReference>
<sequence length="442" mass="48218">MERHDLLYRLYDEFDAESLREHQSFVDLFPPVDSRVALEHWEEAGEELDRLKRGIRESLPAGATFAEVAAYADREAAFTALDLHARYGRAVNALVLDVDETLRSAGGTDNEIPRETLHMLTVLHDAGVPIVICTGQTLENVKGFMIQGLGNELVHSGRFSIVYEAGNGVFTPGHGSRTKRLLYEDLDETVRGVFDAVRSRVLPDAPENVRRGCHLQGNEFNVTLKPNFETGGADAEAVIDDGLVHLIDLLGEAVVDRIAGDPGVGDADTTNLDATNLDADDTDADDTDLADRGAAWARAHYAAADPEIREVLETAEVDDPADSDDVPEPVAALFDRIDVGYYRADAAEISSLELDKVAGVEAALDVLDVRDPFLLVMGDSKSDLRVMEWVAERDTGVSAAPEHASADVLSHVLDRDELVFARGQSATMLRTVYVCNLLARLE</sequence>
<dbReference type="Proteomes" id="UP000011650">
    <property type="component" value="Unassembled WGS sequence"/>
</dbReference>
<dbReference type="GO" id="GO:0000287">
    <property type="term" value="F:magnesium ion binding"/>
    <property type="evidence" value="ECO:0007669"/>
    <property type="project" value="TreeGrafter"/>
</dbReference>
<evidence type="ECO:0000313" key="2">
    <source>
        <dbReference type="Proteomes" id="UP000011650"/>
    </source>
</evidence>
<comment type="caution">
    <text evidence="1">The sequence shown here is derived from an EMBL/GenBank/DDBJ whole genome shotgun (WGS) entry which is preliminary data.</text>
</comment>
<dbReference type="SUPFAM" id="SSF56784">
    <property type="entry name" value="HAD-like"/>
    <property type="match status" value="1"/>
</dbReference>
<organism evidence="1 2">
    <name type="scientific">Halorubrum lipolyticum DSM 21995</name>
    <dbReference type="NCBI Taxonomy" id="1227482"/>
    <lineage>
        <taxon>Archaea</taxon>
        <taxon>Methanobacteriati</taxon>
        <taxon>Methanobacteriota</taxon>
        <taxon>Stenosarchaea group</taxon>
        <taxon>Halobacteria</taxon>
        <taxon>Halobacteriales</taxon>
        <taxon>Haloferacaceae</taxon>
        <taxon>Halorubrum</taxon>
    </lineage>
</organism>
<dbReference type="InterPro" id="IPR023214">
    <property type="entry name" value="HAD_sf"/>
</dbReference>
<evidence type="ECO:0000313" key="1">
    <source>
        <dbReference type="EMBL" id="EMA63936.1"/>
    </source>
</evidence>
<dbReference type="PATRIC" id="fig|1227482.3.peg.460"/>
<dbReference type="GO" id="GO:0005829">
    <property type="term" value="C:cytosol"/>
    <property type="evidence" value="ECO:0007669"/>
    <property type="project" value="TreeGrafter"/>
</dbReference>
<name>M0P1I1_9EURY</name>
<protein>
    <submittedName>
        <fullName evidence="1">Haloacid dehalogenase type 3</fullName>
    </submittedName>
</protein>
<reference evidence="1 2" key="1">
    <citation type="journal article" date="2014" name="PLoS Genet.">
        <title>Phylogenetically driven sequencing of extremely halophilic archaea reveals strategies for static and dynamic osmo-response.</title>
        <authorList>
            <person name="Becker E.A."/>
            <person name="Seitzer P.M."/>
            <person name="Tritt A."/>
            <person name="Larsen D."/>
            <person name="Krusor M."/>
            <person name="Yao A.I."/>
            <person name="Wu D."/>
            <person name="Madern D."/>
            <person name="Eisen J.A."/>
            <person name="Darling A.E."/>
            <person name="Facciotti M.T."/>
        </authorList>
    </citation>
    <scope>NUCLEOTIDE SEQUENCE [LARGE SCALE GENOMIC DNA]</scope>
    <source>
        <strain evidence="1 2">DSM 21995</strain>
    </source>
</reference>
<dbReference type="STRING" id="1227482.C469_02254"/>